<organism evidence="3 4">
    <name type="scientific">Paspalum notatum var. saurae</name>
    <dbReference type="NCBI Taxonomy" id="547442"/>
    <lineage>
        <taxon>Eukaryota</taxon>
        <taxon>Viridiplantae</taxon>
        <taxon>Streptophyta</taxon>
        <taxon>Embryophyta</taxon>
        <taxon>Tracheophyta</taxon>
        <taxon>Spermatophyta</taxon>
        <taxon>Magnoliopsida</taxon>
        <taxon>Liliopsida</taxon>
        <taxon>Poales</taxon>
        <taxon>Poaceae</taxon>
        <taxon>PACMAD clade</taxon>
        <taxon>Panicoideae</taxon>
        <taxon>Andropogonodae</taxon>
        <taxon>Paspaleae</taxon>
        <taxon>Paspalinae</taxon>
        <taxon>Paspalum</taxon>
    </lineage>
</organism>
<dbReference type="PANTHER" id="PTHR31374:SF198">
    <property type="entry name" value="AUXIN-RESPONSIVE PROTEIN SAUR72"/>
    <property type="match status" value="1"/>
</dbReference>
<keyword evidence="4" id="KW-1185">Reference proteome</keyword>
<dbReference type="EMBL" id="CP144746">
    <property type="protein sequence ID" value="WVZ59663.1"/>
    <property type="molecule type" value="Genomic_DNA"/>
</dbReference>
<name>A0AAQ3SS26_PASNO</name>
<comment type="similarity">
    <text evidence="1">Belongs to the ARG7 family.</text>
</comment>
<dbReference type="Proteomes" id="UP001341281">
    <property type="component" value="Chromosome 02"/>
</dbReference>
<evidence type="ECO:0000256" key="2">
    <source>
        <dbReference type="SAM" id="MobiDB-lite"/>
    </source>
</evidence>
<dbReference type="PANTHER" id="PTHR31374">
    <property type="entry name" value="AUXIN-INDUCED PROTEIN-LIKE-RELATED"/>
    <property type="match status" value="1"/>
</dbReference>
<proteinExistence type="inferred from homology"/>
<accession>A0AAQ3SS26</accession>
<dbReference type="InterPro" id="IPR003676">
    <property type="entry name" value="SAUR_fam"/>
</dbReference>
<gene>
    <name evidence="3" type="ORF">U9M48_009773</name>
</gene>
<evidence type="ECO:0000313" key="4">
    <source>
        <dbReference type="Proteomes" id="UP001341281"/>
    </source>
</evidence>
<reference evidence="3 4" key="1">
    <citation type="submission" date="2024-02" db="EMBL/GenBank/DDBJ databases">
        <title>High-quality chromosome-scale genome assembly of Pensacola bahiagrass (Paspalum notatum Flugge var. saurae).</title>
        <authorList>
            <person name="Vega J.M."/>
            <person name="Podio M."/>
            <person name="Orjuela J."/>
            <person name="Siena L.A."/>
            <person name="Pessino S.C."/>
            <person name="Combes M.C."/>
            <person name="Mariac C."/>
            <person name="Albertini E."/>
            <person name="Pupilli F."/>
            <person name="Ortiz J.P.A."/>
            <person name="Leblanc O."/>
        </authorList>
    </citation>
    <scope>NUCLEOTIDE SEQUENCE [LARGE SCALE GENOMIC DNA]</scope>
    <source>
        <strain evidence="3">R1</strain>
        <tissue evidence="3">Leaf</tissue>
    </source>
</reference>
<sequence length="338" mass="35534">MAAVWKSVKASPKLSVAPSRQTFAGVVGDDVPMSPRTPRSPRAAVWKSVLASPRLSVVAPSRHQALAGDGDDAPRMPRSPGAAVWKSVRAIPKLSVVPSRQALAGGDGDDGAPRTPRSVCRSMKASPKSSVVAPSRDGDDGVPRTPRAVWKLVKASPRFAAVAPSRQALGGDGDDVPRTPRGYVPIVLVGGAGDEGGREERVMVRVEMLKEPRVATLLETAAQQFGYGQPGVLRVPCDADRFQQLLAGAFASVTLAGDGNDVPRTPKGYVPIVLVGGGDEGGREERVMVRVEMLKEPRVAALLETAAQQFGYGQPGVLRVPCDADRFQQLLAAACEAT</sequence>
<dbReference type="GO" id="GO:0009733">
    <property type="term" value="P:response to auxin"/>
    <property type="evidence" value="ECO:0007669"/>
    <property type="project" value="InterPro"/>
</dbReference>
<dbReference type="Pfam" id="PF02519">
    <property type="entry name" value="Auxin_inducible"/>
    <property type="match status" value="2"/>
</dbReference>
<evidence type="ECO:0000313" key="3">
    <source>
        <dbReference type="EMBL" id="WVZ59663.1"/>
    </source>
</evidence>
<dbReference type="AlphaFoldDB" id="A0AAQ3SS26"/>
<feature type="region of interest" description="Disordered" evidence="2">
    <location>
        <begin position="99"/>
        <end position="143"/>
    </location>
</feature>
<protein>
    <submittedName>
        <fullName evidence="3">Uncharacterized protein</fullName>
    </submittedName>
</protein>
<evidence type="ECO:0000256" key="1">
    <source>
        <dbReference type="ARBA" id="ARBA00006974"/>
    </source>
</evidence>